<evidence type="ECO:0000313" key="2">
    <source>
        <dbReference type="Proteomes" id="UP001164539"/>
    </source>
</evidence>
<evidence type="ECO:0000313" key="1">
    <source>
        <dbReference type="EMBL" id="KAJ4711287.1"/>
    </source>
</evidence>
<gene>
    <name evidence="1" type="ORF">OWV82_017331</name>
</gene>
<protein>
    <submittedName>
        <fullName evidence="1">Leucine-rich repeat protein kinase family protein</fullName>
    </submittedName>
</protein>
<keyword evidence="2" id="KW-1185">Reference proteome</keyword>
<keyword evidence="1" id="KW-0808">Transferase</keyword>
<reference evidence="1 2" key="1">
    <citation type="journal article" date="2023" name="Science">
        <title>Complex scaffold remodeling in plant triterpene biosynthesis.</title>
        <authorList>
            <person name="De La Pena R."/>
            <person name="Hodgson H."/>
            <person name="Liu J.C."/>
            <person name="Stephenson M.J."/>
            <person name="Martin A.C."/>
            <person name="Owen C."/>
            <person name="Harkess A."/>
            <person name="Leebens-Mack J."/>
            <person name="Jimenez L.E."/>
            <person name="Osbourn A."/>
            <person name="Sattely E.S."/>
        </authorList>
    </citation>
    <scope>NUCLEOTIDE SEQUENCE [LARGE SCALE GENOMIC DNA]</scope>
    <source>
        <strain evidence="2">cv. JPN11</strain>
        <tissue evidence="1">Leaf</tissue>
    </source>
</reference>
<name>A0ACC1XJY1_MELAZ</name>
<dbReference type="Proteomes" id="UP001164539">
    <property type="component" value="Chromosome 9"/>
</dbReference>
<keyword evidence="1" id="KW-0418">Kinase</keyword>
<accession>A0ACC1XJY1</accession>
<proteinExistence type="predicted"/>
<comment type="caution">
    <text evidence="1">The sequence shown here is derived from an EMBL/GenBank/DDBJ whole genome shotgun (WGS) entry which is preliminary data.</text>
</comment>
<sequence>MEKFRVFSLRFKFALVIFAVLLPVSIGQLAPSETRILFQVQKLLEYPGVLQGWTNWTNFCYLPSSPSFKIVCTNNRVTELTVVGNKSSPAHSPKPGKFLVSKQTLSSKFNIDTFFTTLTKLSNLKVLSLVSLGLWGRLPSKINRFWSLEVLNISLNFIHGEIPQQITSMKNLKSIVLADNLFNGSVPDLHYLVLLEELNLGGNHFGPKFPSLSNNLVSIILRNNSLRSDIPSGIKNFDQLKQFDISSNKVVGPIPFFLFSLPSIQYLNLASNQLSGALSGNISCNPELNFVDISRNLFIGKLPSCIGSNSSNRTVINSWNCFSGGNSKYQHPYSFCHKEALAVKPPLKTKEQKSSIKLGLILGIIGGVVGIVVVCGLLVLVIIRRSERTGTGDSKYERSVADKMSARSSPKPAIDSRRVPQTMRSAAIGLSPYRVFSLEEIEDATNNFDPTSLIGEGSQEQVYRGCLTDASVVLVKCVKLKQRHLPQSLMQHIELLSKLRHRHLVSVLGHCIVTYQDHHNTGSTIFIVLEHISNGSLRDYLTDWKKKDTLKWPQRMAIIIGTARGIQFLHTGVAPGIFGNNLKIERILLDDTLTAKLSSYNIPLPSKLGSEIPLIRQDVSNQLEEAEKEDVYQLGVILLQVITGELVKSTSEVNNLKLQLEKRLAEAPSKLRAETDPCVRGTYAYDSLRTTVEITINCLSNDAAKRPSIEDVLWNLQYSIQVQEGWTSSGNLGTQV</sequence>
<dbReference type="EMBL" id="CM051402">
    <property type="protein sequence ID" value="KAJ4711287.1"/>
    <property type="molecule type" value="Genomic_DNA"/>
</dbReference>
<organism evidence="1 2">
    <name type="scientific">Melia azedarach</name>
    <name type="common">Chinaberry tree</name>
    <dbReference type="NCBI Taxonomy" id="155640"/>
    <lineage>
        <taxon>Eukaryota</taxon>
        <taxon>Viridiplantae</taxon>
        <taxon>Streptophyta</taxon>
        <taxon>Embryophyta</taxon>
        <taxon>Tracheophyta</taxon>
        <taxon>Spermatophyta</taxon>
        <taxon>Magnoliopsida</taxon>
        <taxon>eudicotyledons</taxon>
        <taxon>Gunneridae</taxon>
        <taxon>Pentapetalae</taxon>
        <taxon>rosids</taxon>
        <taxon>malvids</taxon>
        <taxon>Sapindales</taxon>
        <taxon>Meliaceae</taxon>
        <taxon>Melia</taxon>
    </lineage>
</organism>